<evidence type="ECO:0008006" key="4">
    <source>
        <dbReference type="Google" id="ProtNLM"/>
    </source>
</evidence>
<dbReference type="InterPro" id="IPR021833">
    <property type="entry name" value="DUF3425"/>
</dbReference>
<feature type="region of interest" description="Disordered" evidence="1">
    <location>
        <begin position="36"/>
        <end position="84"/>
    </location>
</feature>
<reference evidence="2 3" key="1">
    <citation type="submission" date="2019-04" db="EMBL/GenBank/DDBJ databases">
        <title>Friends and foes A comparative genomics study of 23 Aspergillus species from section Flavi.</title>
        <authorList>
            <consortium name="DOE Joint Genome Institute"/>
            <person name="Kjaerbolling I."/>
            <person name="Vesth T."/>
            <person name="Frisvad J.C."/>
            <person name="Nybo J.L."/>
            <person name="Theobald S."/>
            <person name="Kildgaard S."/>
            <person name="Isbrandt T."/>
            <person name="Kuo A."/>
            <person name="Sato A."/>
            <person name="Lyhne E.K."/>
            <person name="Kogle M.E."/>
            <person name="Wiebenga A."/>
            <person name="Kun R.S."/>
            <person name="Lubbers R.J."/>
            <person name="Makela M.R."/>
            <person name="Barry K."/>
            <person name="Chovatia M."/>
            <person name="Clum A."/>
            <person name="Daum C."/>
            <person name="Haridas S."/>
            <person name="He G."/>
            <person name="LaButti K."/>
            <person name="Lipzen A."/>
            <person name="Mondo S."/>
            <person name="Riley R."/>
            <person name="Salamov A."/>
            <person name="Simmons B.A."/>
            <person name="Magnuson J.K."/>
            <person name="Henrissat B."/>
            <person name="Mortensen U.H."/>
            <person name="Larsen T.O."/>
            <person name="Devries R.P."/>
            <person name="Grigoriev I.V."/>
            <person name="Machida M."/>
            <person name="Baker S.E."/>
            <person name="Andersen M.R."/>
        </authorList>
    </citation>
    <scope>NUCLEOTIDE SEQUENCE [LARGE SCALE GENOMIC DNA]</scope>
    <source>
        <strain evidence="2 3">IBT 18842</strain>
    </source>
</reference>
<evidence type="ECO:0000313" key="2">
    <source>
        <dbReference type="EMBL" id="KAE8155125.1"/>
    </source>
</evidence>
<sequence length="291" mass="33639">MSNTKPSDSVILLSHMPQQAHVWTMDDDWTGTIDRQERRRLQNRQNQRAYRQRRKQHSPPPSSSDPMFGILVQSRPATPPTNHIQPATQNEPEDFKCGMAPPDVLTFQRWFEAVVHSSYLRNSPQIDHLIGLTRLNVHRAIRENIAAIGMTVDWMNSDDSLSIFNIGLPGFTEDGIPTNLRPTAIQRWVPHHPWLDFFPFPGMRDRLILAGDTFDEDELCHDLMAFWDTRNSGATLLVWGQAWDAASWEVTEEFARKWAWLLRGSPELLLSTNSWRLSRGEKPLVWKEILL</sequence>
<dbReference type="PANTHER" id="PTHR38116:SF1">
    <property type="entry name" value="BZIP DOMAIN-CONTAINING PROTEIN"/>
    <property type="match status" value="1"/>
</dbReference>
<accession>A0A5N6U926</accession>
<dbReference type="PANTHER" id="PTHR38116">
    <property type="entry name" value="CHROMOSOME 7, WHOLE GENOME SHOTGUN SEQUENCE"/>
    <property type="match status" value="1"/>
</dbReference>
<dbReference type="OrthoDB" id="2245989at2759"/>
<protein>
    <recommendedName>
        <fullName evidence="4">BZIP domain-containing protein</fullName>
    </recommendedName>
</protein>
<evidence type="ECO:0000256" key="1">
    <source>
        <dbReference type="SAM" id="MobiDB-lite"/>
    </source>
</evidence>
<gene>
    <name evidence="2" type="ORF">BDV25DRAFT_126064</name>
</gene>
<dbReference type="Pfam" id="PF11905">
    <property type="entry name" value="DUF3425"/>
    <property type="match status" value="1"/>
</dbReference>
<dbReference type="EMBL" id="ML742024">
    <property type="protein sequence ID" value="KAE8155125.1"/>
    <property type="molecule type" value="Genomic_DNA"/>
</dbReference>
<dbReference type="CDD" id="cd14688">
    <property type="entry name" value="bZIP_YAP"/>
    <property type="match status" value="1"/>
</dbReference>
<evidence type="ECO:0000313" key="3">
    <source>
        <dbReference type="Proteomes" id="UP000325780"/>
    </source>
</evidence>
<name>A0A5N6U926_ASPAV</name>
<keyword evidence="3" id="KW-1185">Reference proteome</keyword>
<organism evidence="2 3">
    <name type="scientific">Aspergillus avenaceus</name>
    <dbReference type="NCBI Taxonomy" id="36643"/>
    <lineage>
        <taxon>Eukaryota</taxon>
        <taxon>Fungi</taxon>
        <taxon>Dikarya</taxon>
        <taxon>Ascomycota</taxon>
        <taxon>Pezizomycotina</taxon>
        <taxon>Eurotiomycetes</taxon>
        <taxon>Eurotiomycetidae</taxon>
        <taxon>Eurotiales</taxon>
        <taxon>Aspergillaceae</taxon>
        <taxon>Aspergillus</taxon>
        <taxon>Aspergillus subgen. Circumdati</taxon>
    </lineage>
</organism>
<dbReference type="Proteomes" id="UP000325780">
    <property type="component" value="Unassembled WGS sequence"/>
</dbReference>
<proteinExistence type="predicted"/>
<dbReference type="AlphaFoldDB" id="A0A5N6U926"/>